<proteinExistence type="predicted"/>
<name>A0ABS3MV08_9BRAD</name>
<gene>
    <name evidence="1" type="ORF">J4P68_39250</name>
</gene>
<accession>A0ABS3MV08</accession>
<dbReference type="EMBL" id="JAGEPA010000001">
    <property type="protein sequence ID" value="MBO1435309.1"/>
    <property type="molecule type" value="Genomic_DNA"/>
</dbReference>
<organism evidence="1 2">
    <name type="scientific">Bradyrhizobium quebecense</name>
    <dbReference type="NCBI Taxonomy" id="2748629"/>
    <lineage>
        <taxon>Bacteria</taxon>
        <taxon>Pseudomonadati</taxon>
        <taxon>Pseudomonadota</taxon>
        <taxon>Alphaproteobacteria</taxon>
        <taxon>Hyphomicrobiales</taxon>
        <taxon>Nitrobacteraceae</taxon>
        <taxon>Bradyrhizobium</taxon>
    </lineage>
</organism>
<comment type="caution">
    <text evidence="1">The sequence shown here is derived from an EMBL/GenBank/DDBJ whole genome shotgun (WGS) entry which is preliminary data.</text>
</comment>
<keyword evidence="2" id="KW-1185">Reference proteome</keyword>
<dbReference type="Proteomes" id="UP000692816">
    <property type="component" value="Unassembled WGS sequence"/>
</dbReference>
<protein>
    <submittedName>
        <fullName evidence="1">Uncharacterized protein</fullName>
    </submittedName>
</protein>
<dbReference type="RefSeq" id="WP_207839854.1">
    <property type="nucleotide sequence ID" value="NZ_CP088282.1"/>
</dbReference>
<evidence type="ECO:0000313" key="2">
    <source>
        <dbReference type="Proteomes" id="UP000692816"/>
    </source>
</evidence>
<sequence length="76" mass="9025">MEERKSAMLRMHEQNIERYQGLLRTKLSDVETHFIERRLSEERFAIEMLKFISCGESPRQIICSYKDVQAGSPFET</sequence>
<evidence type="ECO:0000313" key="1">
    <source>
        <dbReference type="EMBL" id="MBO1435309.1"/>
    </source>
</evidence>
<reference evidence="1" key="1">
    <citation type="journal article" date="2021" name="Int. J. Syst. Evol. Microbiol.">
        <title>Bradyrhizobium septentrionale sp. nov. (sv. septentrionale) and Bradyrhizobium quebecense sp. nov. (sv. septentrionale) associated with legumes native to Canada possess rearranged symbiosis genes and numerous insertion sequences.</title>
        <authorList>
            <person name="Bromfield E.S.P."/>
            <person name="Cloutier S."/>
        </authorList>
    </citation>
    <scope>NUCLEOTIDE SEQUENCE</scope>
    <source>
        <strain evidence="1">12S5</strain>
    </source>
</reference>